<dbReference type="PANTHER" id="PTHR46268">
    <property type="entry name" value="STRESS RESPONSE PROTEIN NHAX"/>
    <property type="match status" value="1"/>
</dbReference>
<dbReference type="SUPFAM" id="SSF52402">
    <property type="entry name" value="Adenine nucleotide alpha hydrolases-like"/>
    <property type="match status" value="2"/>
</dbReference>
<dbReference type="InterPro" id="IPR006016">
    <property type="entry name" value="UspA"/>
</dbReference>
<dbReference type="PANTHER" id="PTHR46268:SF6">
    <property type="entry name" value="UNIVERSAL STRESS PROTEIN UP12"/>
    <property type="match status" value="1"/>
</dbReference>
<dbReference type="Proteomes" id="UP001206206">
    <property type="component" value="Unassembled WGS sequence"/>
</dbReference>
<reference evidence="3 4" key="1">
    <citation type="submission" date="2022-06" db="EMBL/GenBank/DDBJ databases">
        <title>Draft genome sequence of type strain Streptomyces rubrisoli DSM 42083.</title>
        <authorList>
            <person name="Duangmal K."/>
            <person name="Klaysubun C."/>
        </authorList>
    </citation>
    <scope>NUCLEOTIDE SEQUENCE [LARGE SCALE GENOMIC DNA]</scope>
    <source>
        <strain evidence="3 4">DSM 42083</strain>
    </source>
</reference>
<evidence type="ECO:0000256" key="1">
    <source>
        <dbReference type="ARBA" id="ARBA00008791"/>
    </source>
</evidence>
<feature type="domain" description="UspA" evidence="2">
    <location>
        <begin position="13"/>
        <end position="147"/>
    </location>
</feature>
<dbReference type="InterPro" id="IPR006015">
    <property type="entry name" value="Universal_stress_UspA"/>
</dbReference>
<dbReference type="EMBL" id="JANFNH010000009">
    <property type="protein sequence ID" value="MCQ4042724.1"/>
    <property type="molecule type" value="Genomic_DNA"/>
</dbReference>
<name>A0ABT1PBH3_9ACTN</name>
<comment type="caution">
    <text evidence="3">The sequence shown here is derived from an EMBL/GenBank/DDBJ whole genome shotgun (WGS) entry which is preliminary data.</text>
</comment>
<gene>
    <name evidence="3" type="ORF">NON19_11940</name>
</gene>
<evidence type="ECO:0000259" key="2">
    <source>
        <dbReference type="Pfam" id="PF00582"/>
    </source>
</evidence>
<evidence type="ECO:0000313" key="4">
    <source>
        <dbReference type="Proteomes" id="UP001206206"/>
    </source>
</evidence>
<feature type="domain" description="UspA" evidence="2">
    <location>
        <begin position="156"/>
        <end position="291"/>
    </location>
</feature>
<dbReference type="Gene3D" id="3.40.50.620">
    <property type="entry name" value="HUPs"/>
    <property type="match status" value="2"/>
</dbReference>
<organism evidence="3 4">
    <name type="scientific">Streptantibioticus rubrisoli</name>
    <dbReference type="NCBI Taxonomy" id="1387313"/>
    <lineage>
        <taxon>Bacteria</taxon>
        <taxon>Bacillati</taxon>
        <taxon>Actinomycetota</taxon>
        <taxon>Actinomycetes</taxon>
        <taxon>Kitasatosporales</taxon>
        <taxon>Streptomycetaceae</taxon>
        <taxon>Streptantibioticus</taxon>
    </lineage>
</organism>
<dbReference type="PRINTS" id="PR01438">
    <property type="entry name" value="UNVRSLSTRESS"/>
</dbReference>
<keyword evidence="4" id="KW-1185">Reference proteome</keyword>
<accession>A0ABT1PBH3</accession>
<dbReference type="RefSeq" id="WP_255927176.1">
    <property type="nucleotide sequence ID" value="NZ_JANFNH010000009.1"/>
</dbReference>
<protein>
    <submittedName>
        <fullName evidence="3">Universal stress protein</fullName>
    </submittedName>
</protein>
<evidence type="ECO:0000313" key="3">
    <source>
        <dbReference type="EMBL" id="MCQ4042724.1"/>
    </source>
</evidence>
<sequence>MDTRSVEKWADGPVVVGTDGSDDAAAAVAWAAQEAAVRNQPLHIVHATGVDDWGSGLNAADTARLVLQAPREILDAAVKLACDRAPDLRVSTEVSGKRPWAGLLHAADDATTIVVGSRGLGGFAALLLGSVGLKVAGHASGPVAVIRGTADRTAGRVVVGVRDEADLDVVRFAAQTAGRWKASLHLVSGWTLVHNLESAVPVPDAVWAAGAAAASSSERVVDSVRAEFPNLAVSAEAVQLPSPARALVDASAGAALLVVGARNPAHPHGAPLGRVTHAVLHHAYCPVAVLPHG</sequence>
<dbReference type="InterPro" id="IPR014729">
    <property type="entry name" value="Rossmann-like_a/b/a_fold"/>
</dbReference>
<comment type="similarity">
    <text evidence="1">Belongs to the universal stress protein A family.</text>
</comment>
<dbReference type="CDD" id="cd00293">
    <property type="entry name" value="USP-like"/>
    <property type="match status" value="1"/>
</dbReference>
<dbReference type="Pfam" id="PF00582">
    <property type="entry name" value="Usp"/>
    <property type="match status" value="2"/>
</dbReference>
<proteinExistence type="inferred from homology"/>